<dbReference type="InterPro" id="IPR050898">
    <property type="entry name" value="Plant_acyltransferase"/>
</dbReference>
<keyword evidence="3" id="KW-0012">Acyltransferase</keyword>
<evidence type="ECO:0000313" key="5">
    <source>
        <dbReference type="Proteomes" id="UP001153076"/>
    </source>
</evidence>
<gene>
    <name evidence="4" type="ORF">Cgig2_032750</name>
</gene>
<reference evidence="4" key="1">
    <citation type="submission" date="2022-04" db="EMBL/GenBank/DDBJ databases">
        <title>Carnegiea gigantea Genome sequencing and assembly v2.</title>
        <authorList>
            <person name="Copetti D."/>
            <person name="Sanderson M.J."/>
            <person name="Burquez A."/>
            <person name="Wojciechowski M.F."/>
        </authorList>
    </citation>
    <scope>NUCLEOTIDE SEQUENCE</scope>
    <source>
        <strain evidence="4">SGP5-SGP5p</strain>
        <tissue evidence="4">Aerial part</tissue>
    </source>
</reference>
<keyword evidence="2" id="KW-0808">Transferase</keyword>
<dbReference type="Gene3D" id="3.30.559.10">
    <property type="entry name" value="Chloramphenicol acetyltransferase-like domain"/>
    <property type="match status" value="2"/>
</dbReference>
<organism evidence="4 5">
    <name type="scientific">Carnegiea gigantea</name>
    <dbReference type="NCBI Taxonomy" id="171969"/>
    <lineage>
        <taxon>Eukaryota</taxon>
        <taxon>Viridiplantae</taxon>
        <taxon>Streptophyta</taxon>
        <taxon>Embryophyta</taxon>
        <taxon>Tracheophyta</taxon>
        <taxon>Spermatophyta</taxon>
        <taxon>Magnoliopsida</taxon>
        <taxon>eudicotyledons</taxon>
        <taxon>Gunneridae</taxon>
        <taxon>Pentapetalae</taxon>
        <taxon>Caryophyllales</taxon>
        <taxon>Cactineae</taxon>
        <taxon>Cactaceae</taxon>
        <taxon>Cactoideae</taxon>
        <taxon>Echinocereeae</taxon>
        <taxon>Carnegiea</taxon>
    </lineage>
</organism>
<evidence type="ECO:0000313" key="4">
    <source>
        <dbReference type="EMBL" id="KAJ8443926.1"/>
    </source>
</evidence>
<keyword evidence="5" id="KW-1185">Reference proteome</keyword>
<dbReference type="PANTHER" id="PTHR31147:SF1">
    <property type="entry name" value="ACYL TRANSFERASE 4"/>
    <property type="match status" value="1"/>
</dbReference>
<dbReference type="AlphaFoldDB" id="A0A9Q1QJL0"/>
<dbReference type="Pfam" id="PF02458">
    <property type="entry name" value="Transferase"/>
    <property type="match status" value="1"/>
</dbReference>
<evidence type="ECO:0000256" key="2">
    <source>
        <dbReference type="ARBA" id="ARBA00022679"/>
    </source>
</evidence>
<proteinExistence type="inferred from homology"/>
<evidence type="ECO:0000256" key="3">
    <source>
        <dbReference type="ARBA" id="ARBA00023315"/>
    </source>
</evidence>
<dbReference type="SUPFAM" id="SSF52777">
    <property type="entry name" value="CoA-dependent acyltransferases"/>
    <property type="match status" value="1"/>
</dbReference>
<accession>A0A9Q1QJL0</accession>
<dbReference type="OrthoDB" id="1862401at2759"/>
<comment type="similarity">
    <text evidence="1">Belongs to the plant acyltransferase family.</text>
</comment>
<comment type="caution">
    <text evidence="4">The sequence shown here is derived from an EMBL/GenBank/DDBJ whole genome shotgun (WGS) entry which is preliminary data.</text>
</comment>
<dbReference type="EMBL" id="JAKOGI010000110">
    <property type="protein sequence ID" value="KAJ8443926.1"/>
    <property type="molecule type" value="Genomic_DNA"/>
</dbReference>
<dbReference type="PANTHER" id="PTHR31147">
    <property type="entry name" value="ACYL TRANSFERASE 4"/>
    <property type="match status" value="1"/>
</dbReference>
<protein>
    <recommendedName>
        <fullName evidence="6">Taxadien-5-alpha-ol O-acetyltransferase</fullName>
    </recommendedName>
</protein>
<dbReference type="InterPro" id="IPR023213">
    <property type="entry name" value="CAT-like_dom_sf"/>
</dbReference>
<sequence length="441" mass="48894">MGTNFLQVKEATVIVPSEPTPNCVLSLSSLDSQLFLRFTVEYLLIFDPPPSSGLDRRAFAARVKDALARALVQYYPLAGRVQEGPDGSGRLQVVCRDQGVLFVEAVSGRTRPEFERAPRFVEEWRQLLCYRVDDVLKGDPALVLQLTWLADGSVAFGFGFNHCVCDGIGSAEFVNSFAELTRGIGLRGARPVWDRHLLDPFPTNGKPRPILNRNGYSVSHPEFVRVQDRCGFMARFSTEPLVPTSSVFTKLNVNELKRQASRLAGSTSYTTFEVVSAHIWRCWAKSLNMPSNQVLKLLFSVNIRNRIKPGLPAGFYGNGFIIGCAQTTVKDLTEKGLGFGSDLIRKAKEKVDDKHVREVAELVSSNRTSQDLVGVLILSQWSRLGLEKVDFGLGKPAHVGPICCDKYCLLLPVQNQREAVRVMLAVPTTAVDILTTDMYQV</sequence>
<evidence type="ECO:0000256" key="1">
    <source>
        <dbReference type="ARBA" id="ARBA00009861"/>
    </source>
</evidence>
<dbReference type="Proteomes" id="UP001153076">
    <property type="component" value="Unassembled WGS sequence"/>
</dbReference>
<name>A0A9Q1QJL0_9CARY</name>
<evidence type="ECO:0008006" key="6">
    <source>
        <dbReference type="Google" id="ProtNLM"/>
    </source>
</evidence>
<dbReference type="GO" id="GO:0016746">
    <property type="term" value="F:acyltransferase activity"/>
    <property type="evidence" value="ECO:0007669"/>
    <property type="project" value="UniProtKB-KW"/>
</dbReference>